<comment type="subcellular location">
    <subcellularLocation>
        <location evidence="1">Cell membrane</location>
        <topology evidence="1">Multi-pass membrane protein</topology>
    </subcellularLocation>
</comment>
<evidence type="ECO:0000256" key="3">
    <source>
        <dbReference type="ARBA" id="ARBA00022475"/>
    </source>
</evidence>
<evidence type="ECO:0000256" key="7">
    <source>
        <dbReference type="ARBA" id="ARBA00022840"/>
    </source>
</evidence>
<dbReference type="InterPro" id="IPR039421">
    <property type="entry name" value="Type_1_exporter"/>
</dbReference>
<keyword evidence="5" id="KW-0812">Transmembrane</keyword>
<feature type="domain" description="ABC transporter" evidence="11">
    <location>
        <begin position="364"/>
        <end position="596"/>
    </location>
</feature>
<evidence type="ECO:0000256" key="6">
    <source>
        <dbReference type="ARBA" id="ARBA00022741"/>
    </source>
</evidence>
<keyword evidence="3" id="KW-1003">Cell membrane</keyword>
<dbReference type="AlphaFoldDB" id="A0A0A1GLP1"/>
<keyword evidence="4" id="KW-0997">Cell inner membrane</keyword>
<evidence type="ECO:0000256" key="10">
    <source>
        <dbReference type="SAM" id="MobiDB-lite"/>
    </source>
</evidence>
<name>A0A0A1GLP1_9ACTN</name>
<protein>
    <submittedName>
        <fullName evidence="13">ABC transporter</fullName>
    </submittedName>
</protein>
<dbReference type="PANTHER" id="PTHR24221">
    <property type="entry name" value="ATP-BINDING CASSETTE SUB-FAMILY B"/>
    <property type="match status" value="1"/>
</dbReference>
<dbReference type="InterPro" id="IPR003593">
    <property type="entry name" value="AAA+_ATPase"/>
</dbReference>
<dbReference type="InterPro" id="IPR011527">
    <property type="entry name" value="ABC1_TM_dom"/>
</dbReference>
<dbReference type="InterPro" id="IPR036640">
    <property type="entry name" value="ABC1_TM_sf"/>
</dbReference>
<accession>A0A0A1GLP1</accession>
<evidence type="ECO:0000256" key="2">
    <source>
        <dbReference type="ARBA" id="ARBA00022448"/>
    </source>
</evidence>
<dbReference type="Gene3D" id="3.40.50.300">
    <property type="entry name" value="P-loop containing nucleotide triphosphate hydrolases"/>
    <property type="match status" value="1"/>
</dbReference>
<dbReference type="PROSITE" id="PS50893">
    <property type="entry name" value="ABC_TRANSPORTER_2"/>
    <property type="match status" value="1"/>
</dbReference>
<dbReference type="SUPFAM" id="SSF52540">
    <property type="entry name" value="P-loop containing nucleoside triphosphate hydrolases"/>
    <property type="match status" value="1"/>
</dbReference>
<evidence type="ECO:0000256" key="5">
    <source>
        <dbReference type="ARBA" id="ARBA00022692"/>
    </source>
</evidence>
<dbReference type="PANTHER" id="PTHR24221:SF654">
    <property type="entry name" value="ATP-BINDING CASSETTE SUB-FAMILY B MEMBER 6"/>
    <property type="match status" value="1"/>
</dbReference>
<dbReference type="Gene3D" id="1.20.1560.10">
    <property type="entry name" value="ABC transporter type 1, transmembrane domain"/>
    <property type="match status" value="1"/>
</dbReference>
<dbReference type="GO" id="GO:0016887">
    <property type="term" value="F:ATP hydrolysis activity"/>
    <property type="evidence" value="ECO:0007669"/>
    <property type="project" value="InterPro"/>
</dbReference>
<evidence type="ECO:0000259" key="12">
    <source>
        <dbReference type="PROSITE" id="PS50929"/>
    </source>
</evidence>
<dbReference type="SMART" id="SM00382">
    <property type="entry name" value="AAA"/>
    <property type="match status" value="1"/>
</dbReference>
<feature type="compositionally biased region" description="Low complexity" evidence="10">
    <location>
        <begin position="334"/>
        <end position="354"/>
    </location>
</feature>
<keyword evidence="6" id="KW-0547">Nucleotide-binding</keyword>
<dbReference type="GO" id="GO:0140359">
    <property type="term" value="F:ABC-type transporter activity"/>
    <property type="evidence" value="ECO:0007669"/>
    <property type="project" value="InterPro"/>
</dbReference>
<dbReference type="CDD" id="cd07346">
    <property type="entry name" value="ABC_6TM_exporters"/>
    <property type="match status" value="1"/>
</dbReference>
<evidence type="ECO:0000256" key="1">
    <source>
        <dbReference type="ARBA" id="ARBA00004651"/>
    </source>
</evidence>
<keyword evidence="8" id="KW-1133">Transmembrane helix</keyword>
<dbReference type="Pfam" id="PF00005">
    <property type="entry name" value="ABC_tran"/>
    <property type="match status" value="1"/>
</dbReference>
<keyword evidence="2" id="KW-0813">Transport</keyword>
<gene>
    <name evidence="13" type="primary">pgm6</name>
</gene>
<evidence type="ECO:0000313" key="13">
    <source>
        <dbReference type="EMBL" id="BAP82652.1"/>
    </source>
</evidence>
<dbReference type="EMBL" id="AB896796">
    <property type="protein sequence ID" value="BAP82652.1"/>
    <property type="molecule type" value="Genomic_DNA"/>
</dbReference>
<dbReference type="GO" id="GO:0034040">
    <property type="term" value="F:ATPase-coupled lipid transmembrane transporter activity"/>
    <property type="evidence" value="ECO:0007669"/>
    <property type="project" value="TreeGrafter"/>
</dbReference>
<evidence type="ECO:0000259" key="11">
    <source>
        <dbReference type="PROSITE" id="PS50893"/>
    </source>
</evidence>
<proteinExistence type="predicted"/>
<dbReference type="Pfam" id="PF00664">
    <property type="entry name" value="ABC_membrane"/>
    <property type="match status" value="1"/>
</dbReference>
<evidence type="ECO:0000256" key="9">
    <source>
        <dbReference type="ARBA" id="ARBA00023136"/>
    </source>
</evidence>
<keyword evidence="9" id="KW-0472">Membrane</keyword>
<organism evidence="13">
    <name type="scientific">Streptomyces cirratus</name>
    <dbReference type="NCBI Taxonomy" id="68187"/>
    <lineage>
        <taxon>Bacteria</taxon>
        <taxon>Bacillati</taxon>
        <taxon>Actinomycetota</taxon>
        <taxon>Actinomycetes</taxon>
        <taxon>Kitasatosporales</taxon>
        <taxon>Streptomycetaceae</taxon>
        <taxon>Streptomyces</taxon>
    </lineage>
</organism>
<evidence type="ECO:0000256" key="8">
    <source>
        <dbReference type="ARBA" id="ARBA00022989"/>
    </source>
</evidence>
<feature type="domain" description="ABC transmembrane type-1" evidence="12">
    <location>
        <begin position="34"/>
        <end position="311"/>
    </location>
</feature>
<dbReference type="InterPro" id="IPR003439">
    <property type="entry name" value="ABC_transporter-like_ATP-bd"/>
</dbReference>
<dbReference type="FunFam" id="3.40.50.300:FF:001001">
    <property type="entry name" value="Multidrug ABC transporter ATP-binding protein"/>
    <property type="match status" value="1"/>
</dbReference>
<reference evidence="13" key="1">
    <citation type="journal article" date="2015" name="Nat. Chem. Biol.">
        <title>A peptide ligase and the ribosome cooperate to synthesize the peptide pheganomycin.</title>
        <authorList>
            <person name="Noike M."/>
            <person name="Matsui T."/>
            <person name="Ooya K."/>
            <person name="Sasaki I."/>
            <person name="Ohtaki S."/>
            <person name="Hamano Y."/>
            <person name="Maruyama C."/>
            <person name="Ishikawa J."/>
            <person name="Satoh Y."/>
            <person name="Ito H."/>
            <person name="Morita H."/>
            <person name="Dairi T."/>
        </authorList>
    </citation>
    <scope>NUCLEOTIDE SEQUENCE</scope>
    <source>
        <strain evidence="13">MD227-A9</strain>
    </source>
</reference>
<sequence length="607" mass="63041">METEERTLPVASQREVRAYARRTALRHRGELARALVLHALAAVAGLVAPRLLGRLVEGAGDGTAEIGRAALTICAAVTAQAVLTRFALLASQRLGESVLARLREEFVERVLALPTRTVERAGAGELVTRTTRDIDVLALTVQRAVPDTLVAGTTIVLTLGAVCLTDPLLALPCLIAVPVLWLSTRWYLRRARAGYLRANASYARLSDGLAETVTGARTVDALRLAELRHARTDGDAAASEAAERRTLFLRCVYLPFADTGYILPVVASLLVGGLLYADGRVSLGAVTATTLYMQQIIGPVDTMLFWMDELQVGGASLARVLGVGHPGGGDAEPKAGPATGTGAETGTGAPRPAGSGAGGGPGVLALHGVHYAYRGGRDILRGVDLRLAPGERLAVVGPSGAGKSTLGRLIAGVHPPDRGGVTLDGAPVVPGLTGAAARRDVVLVTQEYHVFSGTLADNLLIARPQARPGELERALRAVGAGEWASAMGLRCRVGTGATALSPAQAQELALARLVLCDPRVVVLDEATALLDGRSARALERTLAGLLTGTVVSIAHRLHTAQDADRVVVMEEGRISEQGSHAELVARGGPYAALWTSWHGGSGAAPAG</sequence>
<keyword evidence="7" id="KW-0067">ATP-binding</keyword>
<dbReference type="GO" id="GO:0005524">
    <property type="term" value="F:ATP binding"/>
    <property type="evidence" value="ECO:0007669"/>
    <property type="project" value="UniProtKB-KW"/>
</dbReference>
<evidence type="ECO:0000256" key="4">
    <source>
        <dbReference type="ARBA" id="ARBA00022519"/>
    </source>
</evidence>
<feature type="region of interest" description="Disordered" evidence="10">
    <location>
        <begin position="326"/>
        <end position="357"/>
    </location>
</feature>
<dbReference type="PROSITE" id="PS50929">
    <property type="entry name" value="ABC_TM1F"/>
    <property type="match status" value="1"/>
</dbReference>
<dbReference type="SUPFAM" id="SSF90123">
    <property type="entry name" value="ABC transporter transmembrane region"/>
    <property type="match status" value="1"/>
</dbReference>
<dbReference type="InterPro" id="IPR027417">
    <property type="entry name" value="P-loop_NTPase"/>
</dbReference>
<dbReference type="GO" id="GO:0005886">
    <property type="term" value="C:plasma membrane"/>
    <property type="evidence" value="ECO:0007669"/>
    <property type="project" value="UniProtKB-SubCell"/>
</dbReference>